<feature type="non-terminal residue" evidence="3">
    <location>
        <position position="181"/>
    </location>
</feature>
<protein>
    <submittedName>
        <fullName evidence="3">Basic salivary proline-rich protein 4-like</fullName>
    </submittedName>
</protein>
<name>A0A1U7XEC4_NICSY</name>
<accession>A0A1U7XEC4</accession>
<feature type="compositionally biased region" description="Polar residues" evidence="1">
    <location>
        <begin position="79"/>
        <end position="88"/>
    </location>
</feature>
<organism evidence="2 3">
    <name type="scientific">Nicotiana sylvestris</name>
    <name type="common">Wood tobacco</name>
    <name type="synonym">South American tobacco</name>
    <dbReference type="NCBI Taxonomy" id="4096"/>
    <lineage>
        <taxon>Eukaryota</taxon>
        <taxon>Viridiplantae</taxon>
        <taxon>Streptophyta</taxon>
        <taxon>Embryophyta</taxon>
        <taxon>Tracheophyta</taxon>
        <taxon>Spermatophyta</taxon>
        <taxon>Magnoliopsida</taxon>
        <taxon>eudicotyledons</taxon>
        <taxon>Gunneridae</taxon>
        <taxon>Pentapetalae</taxon>
        <taxon>asterids</taxon>
        <taxon>lamiids</taxon>
        <taxon>Solanales</taxon>
        <taxon>Solanaceae</taxon>
        <taxon>Nicotianoideae</taxon>
        <taxon>Nicotianeae</taxon>
        <taxon>Nicotiana</taxon>
    </lineage>
</organism>
<feature type="region of interest" description="Disordered" evidence="1">
    <location>
        <begin position="1"/>
        <end position="109"/>
    </location>
</feature>
<reference evidence="2" key="1">
    <citation type="journal article" date="2013" name="Genome Biol.">
        <title>Reference genomes and transcriptomes of Nicotiana sylvestris and Nicotiana tomentosiformis.</title>
        <authorList>
            <person name="Sierro N."/>
            <person name="Battey J.N."/>
            <person name="Ouadi S."/>
            <person name="Bovet L."/>
            <person name="Goepfert S."/>
            <person name="Bakaher N."/>
            <person name="Peitsch M.C."/>
            <person name="Ivanov N.V."/>
        </authorList>
    </citation>
    <scope>NUCLEOTIDE SEQUENCE [LARGE SCALE GENOMIC DNA]</scope>
</reference>
<evidence type="ECO:0000256" key="1">
    <source>
        <dbReference type="SAM" id="MobiDB-lite"/>
    </source>
</evidence>
<evidence type="ECO:0000313" key="2">
    <source>
        <dbReference type="Proteomes" id="UP000189701"/>
    </source>
</evidence>
<sequence>MNTQPYVQPPQQANRGQAPPPRSQPPYRNRYNPRPSQNNFRPREPPRRPNYTPIGEPYSTLFSKLVQMNLLQPIPPNGQNPESPSYQRGVSKERKPKATPKQEKGKADVSKQAYVVWGTIKPPRLNEPVVIGRIPQKPKYSKKKDDEVFTVEESEGIYEAMRKMLCKTHMVQPGEDTSTAE</sequence>
<dbReference type="AlphaFoldDB" id="A0A1U7XEC4"/>
<feature type="compositionally biased region" description="Polar residues" evidence="1">
    <location>
        <begin position="1"/>
        <end position="15"/>
    </location>
</feature>
<feature type="compositionally biased region" description="Basic and acidic residues" evidence="1">
    <location>
        <begin position="100"/>
        <end position="109"/>
    </location>
</feature>
<proteinExistence type="predicted"/>
<feature type="compositionally biased region" description="Low complexity" evidence="1">
    <location>
        <begin position="25"/>
        <end position="39"/>
    </location>
</feature>
<dbReference type="Proteomes" id="UP000189701">
    <property type="component" value="Unplaced"/>
</dbReference>
<reference evidence="3" key="2">
    <citation type="submission" date="2025-08" db="UniProtKB">
        <authorList>
            <consortium name="RefSeq"/>
        </authorList>
    </citation>
    <scope>IDENTIFICATION</scope>
    <source>
        <tissue evidence="3">Leaf</tissue>
    </source>
</reference>
<evidence type="ECO:0000313" key="3">
    <source>
        <dbReference type="RefSeq" id="XP_009785309.1"/>
    </source>
</evidence>
<keyword evidence="2" id="KW-1185">Reference proteome</keyword>
<dbReference type="RefSeq" id="XP_009785309.1">
    <property type="nucleotide sequence ID" value="XM_009787007.1"/>
</dbReference>
<gene>
    <name evidence="3" type="primary">LOC104233591</name>
</gene>